<evidence type="ECO:0000313" key="2">
    <source>
        <dbReference type="Proteomes" id="UP000295192"/>
    </source>
</evidence>
<accession>A0A484APW3</accession>
<keyword evidence="2" id="KW-1185">Reference proteome</keyword>
<dbReference type="EMBL" id="LSRL02002069">
    <property type="protein sequence ID" value="TDG38743.1"/>
    <property type="molecule type" value="Genomic_DNA"/>
</dbReference>
<sequence>QKRAHHQREEESSKDYLIELRLLMRQARYSKAQELYRDYRLNPKDDTGPSHPEDGFLLHHGHNVVLWQSGAYHENGGGCGTLLEERVMRVDRERPVANED</sequence>
<gene>
    <name evidence="1" type="ORF">AWZ03_014835</name>
</gene>
<protein>
    <submittedName>
        <fullName evidence="1">Uncharacterized protein</fullName>
    </submittedName>
</protein>
<evidence type="ECO:0000313" key="1">
    <source>
        <dbReference type="EMBL" id="TDG38743.1"/>
    </source>
</evidence>
<reference evidence="1 2" key="1">
    <citation type="journal article" date="2019" name="J. Hered.">
        <title>An Improved Genome Assembly for Drosophila navojoa, the Basal Species in the mojavensis Cluster.</title>
        <authorList>
            <person name="Vanderlinde T."/>
            <person name="Dupim E.G."/>
            <person name="Nazario-Yepiz N.O."/>
            <person name="Carvalho A.B."/>
        </authorList>
    </citation>
    <scope>NUCLEOTIDE SEQUENCE [LARGE SCALE GENOMIC DNA]</scope>
    <source>
        <strain evidence="1">Navoj_Jal97</strain>
        <tissue evidence="1">Whole organism</tissue>
    </source>
</reference>
<dbReference type="Proteomes" id="UP000295192">
    <property type="component" value="Unassembled WGS sequence"/>
</dbReference>
<comment type="caution">
    <text evidence="1">The sequence shown here is derived from an EMBL/GenBank/DDBJ whole genome shotgun (WGS) entry which is preliminary data.</text>
</comment>
<feature type="non-terminal residue" evidence="1">
    <location>
        <position position="1"/>
    </location>
</feature>
<organism evidence="1 2">
    <name type="scientific">Drosophila navojoa</name>
    <name type="common">Fruit fly</name>
    <dbReference type="NCBI Taxonomy" id="7232"/>
    <lineage>
        <taxon>Eukaryota</taxon>
        <taxon>Metazoa</taxon>
        <taxon>Ecdysozoa</taxon>
        <taxon>Arthropoda</taxon>
        <taxon>Hexapoda</taxon>
        <taxon>Insecta</taxon>
        <taxon>Pterygota</taxon>
        <taxon>Neoptera</taxon>
        <taxon>Endopterygota</taxon>
        <taxon>Diptera</taxon>
        <taxon>Brachycera</taxon>
        <taxon>Muscomorpha</taxon>
        <taxon>Ephydroidea</taxon>
        <taxon>Drosophilidae</taxon>
        <taxon>Drosophila</taxon>
    </lineage>
</organism>
<dbReference type="AlphaFoldDB" id="A0A484APW3"/>
<proteinExistence type="predicted"/>
<name>A0A484APW3_DRONA</name>